<organism evidence="2 3">
    <name type="scientific">Leptospira interrogans serovar Icterohaemorrhagiae str. Verdun HP</name>
    <dbReference type="NCBI Taxonomy" id="1049910"/>
    <lineage>
        <taxon>Bacteria</taxon>
        <taxon>Pseudomonadati</taxon>
        <taxon>Spirochaetota</taxon>
        <taxon>Spirochaetia</taxon>
        <taxon>Leptospirales</taxon>
        <taxon>Leptospiraceae</taxon>
        <taxon>Leptospira</taxon>
    </lineage>
</organism>
<dbReference type="AlphaFoldDB" id="M6RY44"/>
<proteinExistence type="predicted"/>
<gene>
    <name evidence="2" type="ORF">LEP1GSC116_2054</name>
</gene>
<protein>
    <submittedName>
        <fullName evidence="2">Uncharacterized protein</fullName>
    </submittedName>
</protein>
<keyword evidence="1" id="KW-0472">Membrane</keyword>
<comment type="caution">
    <text evidence="2">The sequence shown here is derived from an EMBL/GenBank/DDBJ whole genome shotgun (WGS) entry which is preliminary data.</text>
</comment>
<reference evidence="2 3" key="1">
    <citation type="submission" date="2013-01" db="EMBL/GenBank/DDBJ databases">
        <authorList>
            <person name="Harkins D.M."/>
            <person name="Durkin A.S."/>
            <person name="Brinkac L.M."/>
            <person name="Haft D.H."/>
            <person name="Selengut J.D."/>
            <person name="Sanka R."/>
            <person name="DePew J."/>
            <person name="Purushe J."/>
            <person name="Picardeau M."/>
            <person name="Werts C."/>
            <person name="Goarant C."/>
            <person name="Vinetz J.M."/>
            <person name="Sutton G.G."/>
            <person name="Nierman W.C."/>
            <person name="Fouts D.E."/>
        </authorList>
    </citation>
    <scope>NUCLEOTIDE SEQUENCE [LARGE SCALE GENOMIC DNA]</scope>
    <source>
        <strain evidence="2 3">Verdun HP</strain>
    </source>
</reference>
<keyword evidence="1" id="KW-1133">Transmembrane helix</keyword>
<evidence type="ECO:0000313" key="2">
    <source>
        <dbReference type="EMBL" id="EMO05718.1"/>
    </source>
</evidence>
<accession>M6RY44</accession>
<dbReference type="EMBL" id="AHNZ02000381">
    <property type="protein sequence ID" value="EMO05718.1"/>
    <property type="molecule type" value="Genomic_DNA"/>
</dbReference>
<keyword evidence="1" id="KW-0812">Transmembrane</keyword>
<sequence length="79" mass="8966">MGRYFTNVEGNSRLDEGILQGIIKFLNMFKTKPNETNEESISINLAFSSVTVVILLFVIIGLKLTEGDLWKLFLNTLTR</sequence>
<dbReference type="Proteomes" id="UP000012092">
    <property type="component" value="Unassembled WGS sequence"/>
</dbReference>
<evidence type="ECO:0000256" key="1">
    <source>
        <dbReference type="SAM" id="Phobius"/>
    </source>
</evidence>
<feature type="transmembrane region" description="Helical" evidence="1">
    <location>
        <begin position="41"/>
        <end position="62"/>
    </location>
</feature>
<evidence type="ECO:0000313" key="3">
    <source>
        <dbReference type="Proteomes" id="UP000012092"/>
    </source>
</evidence>
<name>M6RY44_LEPIR</name>